<keyword evidence="1" id="KW-1133">Transmembrane helix</keyword>
<feature type="signal peptide" evidence="2">
    <location>
        <begin position="1"/>
        <end position="28"/>
    </location>
</feature>
<keyword evidence="1" id="KW-0812">Transmembrane</keyword>
<gene>
    <name evidence="4" type="ORF">SEMRO_204_G086040.1</name>
</gene>
<dbReference type="AlphaFoldDB" id="A0A9N8H9V6"/>
<sequence>MFPSSTCQTRVLLLATIALLLLLPTATAENHLRRQLQQGDSCHGTNYVCSFYYNDGGSCSDISGCSWSFAGECSESGCCQGVAKQCDEMSSETPCLAQGCKWGPAPPNCFSGDMVVPVKGNGMKPMKDLQVGDWVWTGKSRYQPIYAFGHNDPNETVEFLQIHVKAGDSATEQQHQQNDNVSILEITGDHLIYVQGKKFPVPAATVQLGDSLWSQATEKPAPVLAITTAQKQGIYAPLTADGTIVVGQGWILASTYTTLQDRHVDDEDSGMYATFRNTNGLLSSLLLPKVSHHDIAHTCVAPFRIFCLVWGRGSQWCQPNNNNVDGMPTFVRKAFQWARWLDTQSMMVQITTWALFQVFRVIVVPLESVILAATTITIHSSGNDKAFWVTAVVLVATAIWILLRYKINFRFGFNKTNY</sequence>
<keyword evidence="2" id="KW-0732">Signal</keyword>
<reference evidence="4" key="1">
    <citation type="submission" date="2020-06" db="EMBL/GenBank/DDBJ databases">
        <authorList>
            <consortium name="Plant Systems Biology data submission"/>
        </authorList>
    </citation>
    <scope>NUCLEOTIDE SEQUENCE</scope>
    <source>
        <strain evidence="4">D6</strain>
    </source>
</reference>
<evidence type="ECO:0000313" key="4">
    <source>
        <dbReference type="EMBL" id="CAB9504670.1"/>
    </source>
</evidence>
<dbReference type="CDD" id="cd00081">
    <property type="entry name" value="Hint"/>
    <property type="match status" value="1"/>
</dbReference>
<dbReference type="SMART" id="SM00306">
    <property type="entry name" value="HintN"/>
    <property type="match status" value="1"/>
</dbReference>
<dbReference type="PANTHER" id="PTHR11889">
    <property type="entry name" value="HEDGEHOG"/>
    <property type="match status" value="1"/>
</dbReference>
<evidence type="ECO:0000256" key="2">
    <source>
        <dbReference type="SAM" id="SignalP"/>
    </source>
</evidence>
<evidence type="ECO:0000256" key="1">
    <source>
        <dbReference type="SAM" id="Phobius"/>
    </source>
</evidence>
<name>A0A9N8H9V6_9STRA</name>
<proteinExistence type="predicted"/>
<dbReference type="PANTHER" id="PTHR11889:SF31">
    <property type="entry name" value="PROTEIN HEDGEHOG"/>
    <property type="match status" value="1"/>
</dbReference>
<organism evidence="4 5">
    <name type="scientific">Seminavis robusta</name>
    <dbReference type="NCBI Taxonomy" id="568900"/>
    <lineage>
        <taxon>Eukaryota</taxon>
        <taxon>Sar</taxon>
        <taxon>Stramenopiles</taxon>
        <taxon>Ochrophyta</taxon>
        <taxon>Bacillariophyta</taxon>
        <taxon>Bacillariophyceae</taxon>
        <taxon>Bacillariophycidae</taxon>
        <taxon>Naviculales</taxon>
        <taxon>Naviculaceae</taxon>
        <taxon>Seminavis</taxon>
    </lineage>
</organism>
<dbReference type="Proteomes" id="UP001153069">
    <property type="component" value="Unassembled WGS sequence"/>
</dbReference>
<keyword evidence="1" id="KW-0472">Membrane</keyword>
<dbReference type="SUPFAM" id="SSF51294">
    <property type="entry name" value="Hedgehog/intein (Hint) domain"/>
    <property type="match status" value="1"/>
</dbReference>
<dbReference type="InterPro" id="IPR036844">
    <property type="entry name" value="Hint_dom_sf"/>
</dbReference>
<protein>
    <submittedName>
        <fullName evidence="4">Intercellular signal essential for a variety of patterning events during development By similarity</fullName>
    </submittedName>
</protein>
<dbReference type="InterPro" id="IPR001767">
    <property type="entry name" value="Hedgehog_Hint"/>
</dbReference>
<dbReference type="OrthoDB" id="59517at2759"/>
<evidence type="ECO:0000313" key="5">
    <source>
        <dbReference type="Proteomes" id="UP001153069"/>
    </source>
</evidence>
<comment type="caution">
    <text evidence="4">The sequence shown here is derived from an EMBL/GenBank/DDBJ whole genome shotgun (WGS) entry which is preliminary data.</text>
</comment>
<evidence type="ECO:0000259" key="3">
    <source>
        <dbReference type="SMART" id="SM00306"/>
    </source>
</evidence>
<dbReference type="GO" id="GO:0016540">
    <property type="term" value="P:protein autoprocessing"/>
    <property type="evidence" value="ECO:0007669"/>
    <property type="project" value="InterPro"/>
</dbReference>
<dbReference type="EMBL" id="CAICTM010000203">
    <property type="protein sequence ID" value="CAB9504670.1"/>
    <property type="molecule type" value="Genomic_DNA"/>
</dbReference>
<feature type="transmembrane region" description="Helical" evidence="1">
    <location>
        <begin position="386"/>
        <end position="405"/>
    </location>
</feature>
<feature type="domain" description="Hint" evidence="3">
    <location>
        <begin position="107"/>
        <end position="216"/>
    </location>
</feature>
<dbReference type="InterPro" id="IPR003587">
    <property type="entry name" value="Hint_dom_N"/>
</dbReference>
<dbReference type="Gene3D" id="2.170.16.10">
    <property type="entry name" value="Hedgehog/Intein (Hint) domain"/>
    <property type="match status" value="1"/>
</dbReference>
<feature type="chain" id="PRO_5040475367" evidence="2">
    <location>
        <begin position="29"/>
        <end position="418"/>
    </location>
</feature>
<keyword evidence="5" id="KW-1185">Reference proteome</keyword>
<accession>A0A9N8H9V6</accession>
<dbReference type="InterPro" id="IPR050387">
    <property type="entry name" value="Hedgehog_Signaling"/>
</dbReference>
<dbReference type="Pfam" id="PF01079">
    <property type="entry name" value="Hint"/>
    <property type="match status" value="1"/>
</dbReference>